<sequence>MGIEQLSCPTCGATFEMGLPRSATVQSVTTEAREEPDDDRVKVRPNACPNGHECYVMFRF</sequence>
<evidence type="ECO:0000313" key="3">
    <source>
        <dbReference type="EMBL" id="ERJ07692.1"/>
    </source>
</evidence>
<reference evidence="2 5" key="3">
    <citation type="journal article" date="2014" name="Environ. Microbiol.">
        <title>Halorhabdus tiamatea: proteogenomics and glycosidase activity measurements identify the first cultivated euryarchaeon from a deep-sea anoxic brine lake as potential polysaccharide degrader.</title>
        <authorList>
            <person name="Werner J."/>
            <person name="Ferrer M."/>
            <person name="Michel G."/>
            <person name="Mann A.J."/>
            <person name="Huang S."/>
            <person name="Juarez S."/>
            <person name="Ciordia S."/>
            <person name="Albar J.P."/>
            <person name="Alcaide M."/>
            <person name="La Cono V."/>
            <person name="Yakimov M.M."/>
            <person name="Antunes A."/>
            <person name="Taborda M."/>
            <person name="Da Costa M.S."/>
            <person name="Amann R.I."/>
            <person name="Gloeckner F.O."/>
            <person name="Golyshina O.V."/>
            <person name="Golyshin P.N."/>
            <person name="Teeling H."/>
        </authorList>
    </citation>
    <scope>NUCLEOTIDE SEQUENCE [LARGE SCALE GENOMIC DNA]</scope>
    <source>
        <strain evidence="5">SARL4B</strain>
        <strain evidence="2">Type strain: SARL4B</strain>
    </source>
</reference>
<gene>
    <name evidence="3" type="primary">brz</name>
    <name evidence="3" type="ORF">HLRTI_000061</name>
    <name evidence="2" type="ORF">HTIA_0505</name>
</gene>
<dbReference type="KEGG" id="hti:HTIA_0505"/>
<dbReference type="GeneID" id="23798160"/>
<evidence type="ECO:0000313" key="4">
    <source>
        <dbReference type="Proteomes" id="UP000003861"/>
    </source>
</evidence>
<dbReference type="InterPro" id="IPR053463">
    <property type="entry name" value="Brz_Regulator"/>
</dbReference>
<dbReference type="Pfam" id="PF23454">
    <property type="entry name" value="Zn_ribbon_Brz"/>
    <property type="match status" value="1"/>
</dbReference>
<dbReference type="eggNOG" id="arCOG09274">
    <property type="taxonomic scope" value="Archaea"/>
</dbReference>
<feature type="region of interest" description="Disordered" evidence="1">
    <location>
        <begin position="24"/>
        <end position="43"/>
    </location>
</feature>
<organism evidence="3 4">
    <name type="scientific">Halorhabdus tiamatea SARL4B</name>
    <dbReference type="NCBI Taxonomy" id="1033806"/>
    <lineage>
        <taxon>Archaea</taxon>
        <taxon>Methanobacteriati</taxon>
        <taxon>Methanobacteriota</taxon>
        <taxon>Stenosarchaea group</taxon>
        <taxon>Halobacteria</taxon>
        <taxon>Halobacteriales</taxon>
        <taxon>Haloarculaceae</taxon>
        <taxon>Halorhabdus</taxon>
    </lineage>
</organism>
<dbReference type="Proteomes" id="UP000015381">
    <property type="component" value="Chromosome I"/>
</dbReference>
<accession>F7PMY5</accession>
<name>F7PMY5_9EURY</name>
<dbReference type="HOGENOM" id="CLU_209475_0_0_2"/>
<dbReference type="Proteomes" id="UP000003861">
    <property type="component" value="Unassembled WGS sequence"/>
</dbReference>
<protein>
    <submittedName>
        <fullName evidence="2">Transcription regulator brz</fullName>
    </submittedName>
    <submittedName>
        <fullName evidence="3">Transcriptional regulator Brz protein</fullName>
    </submittedName>
</protein>
<reference evidence="3 4" key="2">
    <citation type="journal article" date="2013" name="PLoS ONE">
        <title>INDIGO - INtegrated Data Warehouse of MIcrobial GenOmes with Examples from the Red Sea Extremophiles.</title>
        <authorList>
            <person name="Alam I."/>
            <person name="Antunes A."/>
            <person name="Kamau A.A."/>
            <person name="Ba Alawi W."/>
            <person name="Kalkatawi M."/>
            <person name="Stingl U."/>
            <person name="Bajic V.B."/>
        </authorList>
    </citation>
    <scope>NUCLEOTIDE SEQUENCE [LARGE SCALE GENOMIC DNA]</scope>
    <source>
        <strain evidence="3 4">SARL4B</strain>
    </source>
</reference>
<dbReference type="STRING" id="1033806.HTIA_0505"/>
<dbReference type="OrthoDB" id="236885at2157"/>
<keyword evidence="5" id="KW-1185">Reference proteome</keyword>
<dbReference type="NCBIfam" id="NF041795">
    <property type="entry name" value="Brz"/>
    <property type="match status" value="1"/>
</dbReference>
<evidence type="ECO:0000313" key="2">
    <source>
        <dbReference type="EMBL" id="CCQ32650.1"/>
    </source>
</evidence>
<dbReference type="EMBL" id="AFNT02000001">
    <property type="protein sequence ID" value="ERJ07692.1"/>
    <property type="molecule type" value="Genomic_DNA"/>
</dbReference>
<dbReference type="AlphaFoldDB" id="F7PMY5"/>
<evidence type="ECO:0000313" key="5">
    <source>
        <dbReference type="Proteomes" id="UP000015381"/>
    </source>
</evidence>
<reference evidence="3 4" key="1">
    <citation type="journal article" date="2011" name="J. Bacteriol.">
        <title>Genome sequence of Halorhabdus tiamatea, the first archaeon isolated from a deep-sea anoxic brine lake.</title>
        <authorList>
            <person name="Antunes A."/>
            <person name="Alam I."/>
            <person name="Bajic V.B."/>
            <person name="Stingl U."/>
        </authorList>
    </citation>
    <scope>NUCLEOTIDE SEQUENCE [LARGE SCALE GENOMIC DNA]</scope>
    <source>
        <strain evidence="3 4">SARL4B</strain>
    </source>
</reference>
<dbReference type="EMBL" id="HF571520">
    <property type="protein sequence ID" value="CCQ32650.1"/>
    <property type="molecule type" value="Genomic_DNA"/>
</dbReference>
<evidence type="ECO:0000256" key="1">
    <source>
        <dbReference type="SAM" id="MobiDB-lite"/>
    </source>
</evidence>
<dbReference type="RefSeq" id="WP_008527363.1">
    <property type="nucleotide sequence ID" value="NC_021921.1"/>
</dbReference>
<proteinExistence type="predicted"/>